<comment type="caution">
    <text evidence="2">The sequence shown here is derived from an EMBL/GenBank/DDBJ whole genome shotgun (WGS) entry which is preliminary data.</text>
</comment>
<name>A0A8S3WWH7_PARAO</name>
<sequence>MDERRIAQIESWLDEDYSSDDLEDDASSNDEEDFLEVQDHQSESEQEEETPNEVPTVTGSELGQDDSSQVGCEK</sequence>
<evidence type="ECO:0000313" key="2">
    <source>
        <dbReference type="EMBL" id="CAG4979755.1"/>
    </source>
</evidence>
<feature type="compositionally biased region" description="Polar residues" evidence="1">
    <location>
        <begin position="58"/>
        <end position="74"/>
    </location>
</feature>
<dbReference type="AlphaFoldDB" id="A0A8S3WWH7"/>
<proteinExistence type="predicted"/>
<reference evidence="2" key="1">
    <citation type="submission" date="2021-04" db="EMBL/GenBank/DDBJ databases">
        <authorList>
            <person name="Tunstrom K."/>
        </authorList>
    </citation>
    <scope>NUCLEOTIDE SEQUENCE</scope>
</reference>
<dbReference type="EMBL" id="CAJQZP010000693">
    <property type="protein sequence ID" value="CAG4979755.1"/>
    <property type="molecule type" value="Genomic_DNA"/>
</dbReference>
<protein>
    <submittedName>
        <fullName evidence="2">(apollo) hypothetical protein</fullName>
    </submittedName>
</protein>
<evidence type="ECO:0000256" key="1">
    <source>
        <dbReference type="SAM" id="MobiDB-lite"/>
    </source>
</evidence>
<evidence type="ECO:0000313" key="3">
    <source>
        <dbReference type="Proteomes" id="UP000691718"/>
    </source>
</evidence>
<feature type="compositionally biased region" description="Acidic residues" evidence="1">
    <location>
        <begin position="12"/>
        <end position="36"/>
    </location>
</feature>
<dbReference type="Proteomes" id="UP000691718">
    <property type="component" value="Unassembled WGS sequence"/>
</dbReference>
<keyword evidence="3" id="KW-1185">Reference proteome</keyword>
<gene>
    <name evidence="2" type="ORF">PAPOLLO_LOCUS10006</name>
</gene>
<feature type="region of interest" description="Disordered" evidence="1">
    <location>
        <begin position="1"/>
        <end position="74"/>
    </location>
</feature>
<organism evidence="2 3">
    <name type="scientific">Parnassius apollo</name>
    <name type="common">Apollo butterfly</name>
    <name type="synonym">Papilio apollo</name>
    <dbReference type="NCBI Taxonomy" id="110799"/>
    <lineage>
        <taxon>Eukaryota</taxon>
        <taxon>Metazoa</taxon>
        <taxon>Ecdysozoa</taxon>
        <taxon>Arthropoda</taxon>
        <taxon>Hexapoda</taxon>
        <taxon>Insecta</taxon>
        <taxon>Pterygota</taxon>
        <taxon>Neoptera</taxon>
        <taxon>Endopterygota</taxon>
        <taxon>Lepidoptera</taxon>
        <taxon>Glossata</taxon>
        <taxon>Ditrysia</taxon>
        <taxon>Papilionoidea</taxon>
        <taxon>Papilionidae</taxon>
        <taxon>Parnassiinae</taxon>
        <taxon>Parnassini</taxon>
        <taxon>Parnassius</taxon>
        <taxon>Parnassius</taxon>
    </lineage>
</organism>
<accession>A0A8S3WWH7</accession>